<proteinExistence type="predicted"/>
<evidence type="ECO:0000313" key="2">
    <source>
        <dbReference type="Proteomes" id="UP000054248"/>
    </source>
</evidence>
<reference evidence="2" key="2">
    <citation type="submission" date="2015-01" db="EMBL/GenBank/DDBJ databases">
        <title>Evolutionary Origins and Diversification of the Mycorrhizal Mutualists.</title>
        <authorList>
            <consortium name="DOE Joint Genome Institute"/>
            <consortium name="Mycorrhizal Genomics Consortium"/>
            <person name="Kohler A."/>
            <person name="Kuo A."/>
            <person name="Nagy L.G."/>
            <person name="Floudas D."/>
            <person name="Copeland A."/>
            <person name="Barry K.W."/>
            <person name="Cichocki N."/>
            <person name="Veneault-Fourrey C."/>
            <person name="LaButti K."/>
            <person name="Lindquist E.A."/>
            <person name="Lipzen A."/>
            <person name="Lundell T."/>
            <person name="Morin E."/>
            <person name="Murat C."/>
            <person name="Riley R."/>
            <person name="Ohm R."/>
            <person name="Sun H."/>
            <person name="Tunlid A."/>
            <person name="Henrissat B."/>
            <person name="Grigoriev I.V."/>
            <person name="Hibbett D.S."/>
            <person name="Martin F."/>
        </authorList>
    </citation>
    <scope>NUCLEOTIDE SEQUENCE [LARGE SCALE GENOMIC DNA]</scope>
    <source>
        <strain evidence="2">MUT 4182</strain>
    </source>
</reference>
<dbReference type="HOGENOM" id="CLU_2623815_0_0_1"/>
<sequence length="78" mass="9079">MWFFRSKEGPPRGDEHWPCRHVLLYSVSTCGFKRCVLYAVISELGGCRWLKNREFVELDGTAAEREAKRRGQCSNIPF</sequence>
<keyword evidence="2" id="KW-1185">Reference proteome</keyword>
<reference evidence="1 2" key="1">
    <citation type="submission" date="2014-04" db="EMBL/GenBank/DDBJ databases">
        <authorList>
            <consortium name="DOE Joint Genome Institute"/>
            <person name="Kuo A."/>
            <person name="Girlanda M."/>
            <person name="Perotto S."/>
            <person name="Kohler A."/>
            <person name="Nagy L.G."/>
            <person name="Floudas D."/>
            <person name="Copeland A."/>
            <person name="Barry K.W."/>
            <person name="Cichocki N."/>
            <person name="Veneault-Fourrey C."/>
            <person name="LaButti K."/>
            <person name="Lindquist E.A."/>
            <person name="Lipzen A."/>
            <person name="Lundell T."/>
            <person name="Morin E."/>
            <person name="Murat C."/>
            <person name="Sun H."/>
            <person name="Tunlid A."/>
            <person name="Henrissat B."/>
            <person name="Grigoriev I.V."/>
            <person name="Hibbett D.S."/>
            <person name="Martin F."/>
            <person name="Nordberg H.P."/>
            <person name="Cantor M.N."/>
            <person name="Hua S.X."/>
        </authorList>
    </citation>
    <scope>NUCLEOTIDE SEQUENCE [LARGE SCALE GENOMIC DNA]</scope>
    <source>
        <strain evidence="1 2">MUT 4182</strain>
    </source>
</reference>
<gene>
    <name evidence="1" type="ORF">M407DRAFT_241750</name>
</gene>
<protein>
    <submittedName>
        <fullName evidence="1">Uncharacterized protein</fullName>
    </submittedName>
</protein>
<dbReference type="EMBL" id="KN822961">
    <property type="protein sequence ID" value="KIO31688.1"/>
    <property type="molecule type" value="Genomic_DNA"/>
</dbReference>
<dbReference type="AlphaFoldDB" id="A0A0C3LCP5"/>
<name>A0A0C3LCP5_9AGAM</name>
<evidence type="ECO:0000313" key="1">
    <source>
        <dbReference type="EMBL" id="KIO31688.1"/>
    </source>
</evidence>
<dbReference type="Proteomes" id="UP000054248">
    <property type="component" value="Unassembled WGS sequence"/>
</dbReference>
<organism evidence="1 2">
    <name type="scientific">Tulasnella calospora MUT 4182</name>
    <dbReference type="NCBI Taxonomy" id="1051891"/>
    <lineage>
        <taxon>Eukaryota</taxon>
        <taxon>Fungi</taxon>
        <taxon>Dikarya</taxon>
        <taxon>Basidiomycota</taxon>
        <taxon>Agaricomycotina</taxon>
        <taxon>Agaricomycetes</taxon>
        <taxon>Cantharellales</taxon>
        <taxon>Tulasnellaceae</taxon>
        <taxon>Tulasnella</taxon>
    </lineage>
</organism>
<accession>A0A0C3LCP5</accession>